<name>A0ABX0TUS6_9SPHN</name>
<evidence type="ECO:0000256" key="1">
    <source>
        <dbReference type="SAM" id="SignalP"/>
    </source>
</evidence>
<gene>
    <name evidence="2" type="ORF">FHS31_000942</name>
</gene>
<feature type="chain" id="PRO_5046600079" evidence="1">
    <location>
        <begin position="20"/>
        <end position="138"/>
    </location>
</feature>
<protein>
    <submittedName>
        <fullName evidence="2">Uncharacterized protein</fullName>
    </submittedName>
</protein>
<dbReference type="RefSeq" id="WP_167072218.1">
    <property type="nucleotide sequence ID" value="NZ_JAAOZC010000002.1"/>
</dbReference>
<sequence>MKQFAIVAAAIIAFSPALASRADRAAQQAAEVQAGEAQLAKLTKGLVPGKPFTCAPTERWTGSQNISGVGILYELGGQRYLNRMDPVCAHFDSFTVPVIVSHGMTCRGDIVRFVDSSSHFPRGSCSLGDFIPYEKPKG</sequence>
<proteinExistence type="predicted"/>
<comment type="caution">
    <text evidence="2">The sequence shown here is derived from an EMBL/GenBank/DDBJ whole genome shotgun (WGS) entry which is preliminary data.</text>
</comment>
<keyword evidence="3" id="KW-1185">Reference proteome</keyword>
<organism evidence="2 3">
    <name type="scientific">Sphingomonas vulcanisoli</name>
    <dbReference type="NCBI Taxonomy" id="1658060"/>
    <lineage>
        <taxon>Bacteria</taxon>
        <taxon>Pseudomonadati</taxon>
        <taxon>Pseudomonadota</taxon>
        <taxon>Alphaproteobacteria</taxon>
        <taxon>Sphingomonadales</taxon>
        <taxon>Sphingomonadaceae</taxon>
        <taxon>Sphingomonas</taxon>
    </lineage>
</organism>
<accession>A0ABX0TUS6</accession>
<reference evidence="2 3" key="1">
    <citation type="submission" date="2020-03" db="EMBL/GenBank/DDBJ databases">
        <title>Genomic Encyclopedia of Type Strains, Phase III (KMG-III): the genomes of soil and plant-associated and newly described type strains.</title>
        <authorList>
            <person name="Whitman W."/>
        </authorList>
    </citation>
    <scope>NUCLEOTIDE SEQUENCE [LARGE SCALE GENOMIC DNA]</scope>
    <source>
        <strain evidence="2 3">CECT 8804</strain>
    </source>
</reference>
<dbReference type="Proteomes" id="UP000727456">
    <property type="component" value="Unassembled WGS sequence"/>
</dbReference>
<feature type="signal peptide" evidence="1">
    <location>
        <begin position="1"/>
        <end position="19"/>
    </location>
</feature>
<evidence type="ECO:0000313" key="3">
    <source>
        <dbReference type="Proteomes" id="UP000727456"/>
    </source>
</evidence>
<evidence type="ECO:0000313" key="2">
    <source>
        <dbReference type="EMBL" id="NIJ07346.1"/>
    </source>
</evidence>
<dbReference type="EMBL" id="JAAOZC010000002">
    <property type="protein sequence ID" value="NIJ07346.1"/>
    <property type="molecule type" value="Genomic_DNA"/>
</dbReference>
<keyword evidence="1" id="KW-0732">Signal</keyword>